<evidence type="ECO:0000256" key="3">
    <source>
        <dbReference type="ARBA" id="ARBA00022448"/>
    </source>
</evidence>
<proteinExistence type="inferred from homology"/>
<accession>A0A0H2MDJ6</accession>
<dbReference type="SUPFAM" id="SSF161098">
    <property type="entry name" value="MetI-like"/>
    <property type="match status" value="1"/>
</dbReference>
<evidence type="ECO:0000256" key="1">
    <source>
        <dbReference type="ARBA" id="ARBA00004651"/>
    </source>
</evidence>
<keyword evidence="3 8" id="KW-0813">Transport</keyword>
<organism evidence="10 11">
    <name type="scientific">Kiloniella spongiae</name>
    <dbReference type="NCBI Taxonomy" id="1489064"/>
    <lineage>
        <taxon>Bacteria</taxon>
        <taxon>Pseudomonadati</taxon>
        <taxon>Pseudomonadota</taxon>
        <taxon>Alphaproteobacteria</taxon>
        <taxon>Rhodospirillales</taxon>
        <taxon>Kiloniellaceae</taxon>
        <taxon>Kiloniella</taxon>
    </lineage>
</organism>
<keyword evidence="5 8" id="KW-0812">Transmembrane</keyword>
<keyword evidence="11" id="KW-1185">Reference proteome</keyword>
<dbReference type="PATRIC" id="fig|1489064.4.peg.3813"/>
<dbReference type="EMBL" id="LAQL01000007">
    <property type="protein sequence ID" value="KLN60609.1"/>
    <property type="molecule type" value="Genomic_DNA"/>
</dbReference>
<dbReference type="AlphaFoldDB" id="A0A0H2MDJ6"/>
<dbReference type="Pfam" id="PF00528">
    <property type="entry name" value="BPD_transp_1"/>
    <property type="match status" value="1"/>
</dbReference>
<dbReference type="GO" id="GO:0055085">
    <property type="term" value="P:transmembrane transport"/>
    <property type="evidence" value="ECO:0007669"/>
    <property type="project" value="InterPro"/>
</dbReference>
<comment type="caution">
    <text evidence="10">The sequence shown here is derived from an EMBL/GenBank/DDBJ whole genome shotgun (WGS) entry which is preliminary data.</text>
</comment>
<dbReference type="GO" id="GO:0005886">
    <property type="term" value="C:plasma membrane"/>
    <property type="evidence" value="ECO:0007669"/>
    <property type="project" value="UniProtKB-SubCell"/>
</dbReference>
<reference evidence="10 11" key="1">
    <citation type="submission" date="2015-03" db="EMBL/GenBank/DDBJ databases">
        <title>Genome Sequence of Kiloniella spongiae MEBiC09566, isolated from a marine sponge.</title>
        <authorList>
            <person name="Shao Z."/>
            <person name="Wang L."/>
            <person name="Li X."/>
        </authorList>
    </citation>
    <scope>NUCLEOTIDE SEQUENCE [LARGE SCALE GENOMIC DNA]</scope>
    <source>
        <strain evidence="10 11">MEBiC09566</strain>
    </source>
</reference>
<feature type="transmembrane region" description="Helical" evidence="8">
    <location>
        <begin position="181"/>
        <end position="203"/>
    </location>
</feature>
<evidence type="ECO:0000256" key="5">
    <source>
        <dbReference type="ARBA" id="ARBA00022692"/>
    </source>
</evidence>
<dbReference type="STRING" id="1489064.WH96_12450"/>
<evidence type="ECO:0000256" key="6">
    <source>
        <dbReference type="ARBA" id="ARBA00022989"/>
    </source>
</evidence>
<dbReference type="PANTHER" id="PTHR42929:SF5">
    <property type="entry name" value="ABC TRANSPORTER PERMEASE PROTEIN"/>
    <property type="match status" value="1"/>
</dbReference>
<feature type="transmembrane region" description="Helical" evidence="8">
    <location>
        <begin position="362"/>
        <end position="385"/>
    </location>
</feature>
<dbReference type="PANTHER" id="PTHR42929">
    <property type="entry name" value="INNER MEMBRANE ABC TRANSPORTER PERMEASE PROTEIN YDCU-RELATED-RELATED"/>
    <property type="match status" value="1"/>
</dbReference>
<evidence type="ECO:0000256" key="7">
    <source>
        <dbReference type="ARBA" id="ARBA00023136"/>
    </source>
</evidence>
<sequence length="397" mass="44047">MHRSLRRNKIRASMLVAPLVIFIIVTFVAPIGNMLYRSVDDPLVSDFMPQTTAALEGWDEQQLPDEAIYAALAQDIIEGRKAKTIGKAAKRLNYEKSGMRSLIMGTSRKHKKIQAPYKESLVDIKKGWGDLDNWKVIKRLGASVTASYYINAFDMETSPEGEVSFVDPKEQIYLKLFWRTIWMSMLITGMTVLLGYPVSYLLASLPMKTANVLMILVLLPFWTSLLVRTSSWIAMLQAQGILNDLLVWFGIIADEARIQMIYNAIGTVVAMTHILLPFMILPLYSVMKTVPPSYLRAARSLGATPWTAFWQVYLPQTVPGISAGAILVFILSIGYYITPALVGGQSGQFIGNLIAYHMQGSLNWGLAAALGVMLLVLVLGIYGVYNRVVGTNSVKLG</sequence>
<feature type="transmembrane region" description="Helical" evidence="8">
    <location>
        <begin position="210"/>
        <end position="227"/>
    </location>
</feature>
<dbReference type="PROSITE" id="PS50928">
    <property type="entry name" value="ABC_TM1"/>
    <property type="match status" value="1"/>
</dbReference>
<evidence type="ECO:0000256" key="8">
    <source>
        <dbReference type="RuleBase" id="RU363032"/>
    </source>
</evidence>
<feature type="transmembrane region" description="Helical" evidence="8">
    <location>
        <begin position="321"/>
        <end position="342"/>
    </location>
</feature>
<dbReference type="CDD" id="cd06261">
    <property type="entry name" value="TM_PBP2"/>
    <property type="match status" value="1"/>
</dbReference>
<dbReference type="InterPro" id="IPR000515">
    <property type="entry name" value="MetI-like"/>
</dbReference>
<keyword evidence="6 8" id="KW-1133">Transmembrane helix</keyword>
<feature type="transmembrane region" description="Helical" evidence="8">
    <location>
        <begin position="12"/>
        <end position="36"/>
    </location>
</feature>
<evidence type="ECO:0000256" key="2">
    <source>
        <dbReference type="ARBA" id="ARBA00007069"/>
    </source>
</evidence>
<gene>
    <name evidence="10" type="ORF">WH96_12450</name>
</gene>
<feature type="domain" description="ABC transmembrane type-1" evidence="9">
    <location>
        <begin position="177"/>
        <end position="385"/>
    </location>
</feature>
<evidence type="ECO:0000259" key="9">
    <source>
        <dbReference type="PROSITE" id="PS50928"/>
    </source>
</evidence>
<dbReference type="InterPro" id="IPR035906">
    <property type="entry name" value="MetI-like_sf"/>
</dbReference>
<keyword evidence="4" id="KW-1003">Cell membrane</keyword>
<feature type="transmembrane region" description="Helical" evidence="8">
    <location>
        <begin position="260"/>
        <end position="284"/>
    </location>
</feature>
<evidence type="ECO:0000256" key="4">
    <source>
        <dbReference type="ARBA" id="ARBA00022475"/>
    </source>
</evidence>
<comment type="similarity">
    <text evidence="2">Belongs to the binding-protein-dependent transport system permease family. CysTW subfamily.</text>
</comment>
<keyword evidence="7 8" id="KW-0472">Membrane</keyword>
<evidence type="ECO:0000313" key="11">
    <source>
        <dbReference type="Proteomes" id="UP000035444"/>
    </source>
</evidence>
<dbReference type="Proteomes" id="UP000035444">
    <property type="component" value="Unassembled WGS sequence"/>
</dbReference>
<comment type="subcellular location">
    <subcellularLocation>
        <location evidence="1 8">Cell membrane</location>
        <topology evidence="1 8">Multi-pass membrane protein</topology>
    </subcellularLocation>
</comment>
<feature type="transmembrane region" description="Helical" evidence="8">
    <location>
        <begin position="233"/>
        <end position="253"/>
    </location>
</feature>
<dbReference type="Gene3D" id="1.10.3720.10">
    <property type="entry name" value="MetI-like"/>
    <property type="match status" value="1"/>
</dbReference>
<evidence type="ECO:0000313" key="10">
    <source>
        <dbReference type="EMBL" id="KLN60609.1"/>
    </source>
</evidence>
<protein>
    <submittedName>
        <fullName evidence="10">ABC transporter permease</fullName>
    </submittedName>
</protein>
<name>A0A0H2MDJ6_9PROT</name>